<accession>A0ACC1CPY2</accession>
<proteinExistence type="predicted"/>
<keyword evidence="2" id="KW-1185">Reference proteome</keyword>
<evidence type="ECO:0000313" key="2">
    <source>
        <dbReference type="Proteomes" id="UP000824533"/>
    </source>
</evidence>
<evidence type="ECO:0000313" key="1">
    <source>
        <dbReference type="EMBL" id="KAJ0173675.1"/>
    </source>
</evidence>
<protein>
    <submittedName>
        <fullName evidence="1">Uncharacterized protein</fullName>
    </submittedName>
</protein>
<comment type="caution">
    <text evidence="1">The sequence shown here is derived from an EMBL/GenBank/DDBJ whole genome shotgun (WGS) entry which is preliminary data.</text>
</comment>
<name>A0ACC1CPY2_9NEOP</name>
<organism evidence="1 2">
    <name type="scientific">Dendrolimus kikuchii</name>
    <dbReference type="NCBI Taxonomy" id="765133"/>
    <lineage>
        <taxon>Eukaryota</taxon>
        <taxon>Metazoa</taxon>
        <taxon>Ecdysozoa</taxon>
        <taxon>Arthropoda</taxon>
        <taxon>Hexapoda</taxon>
        <taxon>Insecta</taxon>
        <taxon>Pterygota</taxon>
        <taxon>Neoptera</taxon>
        <taxon>Endopterygota</taxon>
        <taxon>Lepidoptera</taxon>
        <taxon>Glossata</taxon>
        <taxon>Ditrysia</taxon>
        <taxon>Bombycoidea</taxon>
        <taxon>Lasiocampidae</taxon>
        <taxon>Dendrolimus</taxon>
    </lineage>
</organism>
<gene>
    <name evidence="1" type="ORF">K1T71_010824</name>
</gene>
<dbReference type="EMBL" id="CM034405">
    <property type="protein sequence ID" value="KAJ0173675.1"/>
    <property type="molecule type" value="Genomic_DNA"/>
</dbReference>
<sequence>MQIGHPSTSSNISKEADHAPLKLPKIILPSFSGQYLEWQTFHDLFETLIHKNTTLADVQKLHYLKCHLTGEAEQLLRHIPVTDANYESCWLLLKKRYSNKRYIANCTLTRLLGQRALSAEFSIGIKLILDTTSDCLNALNSLGIDVSSWDIIVIHLIALKLDIETRKQWEQRISEYTDNFPKINDFKQFLESKYRSLEFLEPHKKDNRSKERIVVEKKVFKVTTVSCPFCSGNHLLHQCKKFSTENHGNRYNFVLKQRLCFNCFGDNHRVYRCKRSTKCNRCGQRHHSLIHPEGSVSTPPNEVCNPTESHKSKSDEQSSTVVKQVFSNHFYVPGHVILATAIVKVFNSKGECFMLRALLDQGSQSSFITEHCTQLLGLRKSSVKGVVIALVGEKSLSIRYSVECNIQSISSKSFSCDVEAYVLKHLSLNLPNRRVEFHDWPELSNLTLADNNFGVPNGIDLLLGAEIYAQILTNGLIKHPSGALSAQNTELGWILSGRVEESEVDNSNNIISLHIVNNNIFKLVQSFCGIESKHPCKILLEGEQKYENYFKSITTRDCDSRYVVSFPQCRAMPSCVKTKP</sequence>
<dbReference type="Proteomes" id="UP000824533">
    <property type="component" value="Linkage Group LG19"/>
</dbReference>
<reference evidence="1 2" key="1">
    <citation type="journal article" date="2021" name="Front. Genet.">
        <title>Chromosome-Level Genome Assembly Reveals Significant Gene Expansion in the Toll and IMD Signaling Pathways of Dendrolimus kikuchii.</title>
        <authorList>
            <person name="Zhou J."/>
            <person name="Wu P."/>
            <person name="Xiong Z."/>
            <person name="Liu N."/>
            <person name="Zhao N."/>
            <person name="Ji M."/>
            <person name="Qiu Y."/>
            <person name="Yang B."/>
        </authorList>
    </citation>
    <scope>NUCLEOTIDE SEQUENCE [LARGE SCALE GENOMIC DNA]</scope>
    <source>
        <strain evidence="1">Ann1</strain>
    </source>
</reference>